<comment type="subcellular location">
    <subcellularLocation>
        <location evidence="1">Membrane</location>
        <topology evidence="1">Multi-pass membrane protein</topology>
    </subcellularLocation>
</comment>
<evidence type="ECO:0000256" key="2">
    <source>
        <dbReference type="ARBA" id="ARBA00022692"/>
    </source>
</evidence>
<dbReference type="InterPro" id="IPR012340">
    <property type="entry name" value="NA-bd_OB-fold"/>
</dbReference>
<proteinExistence type="predicted"/>
<evidence type="ECO:0000313" key="10">
    <source>
        <dbReference type="Proteomes" id="UP000199309"/>
    </source>
</evidence>
<dbReference type="SUPFAM" id="SSF141322">
    <property type="entry name" value="NfeD domain-like"/>
    <property type="match status" value="1"/>
</dbReference>
<evidence type="ECO:0000256" key="3">
    <source>
        <dbReference type="ARBA" id="ARBA00022989"/>
    </source>
</evidence>
<dbReference type="Gene3D" id="3.90.226.10">
    <property type="entry name" value="2-enoyl-CoA Hydratase, Chain A, domain 1"/>
    <property type="match status" value="1"/>
</dbReference>
<dbReference type="Pfam" id="PF25145">
    <property type="entry name" value="NfeD1b_N"/>
    <property type="match status" value="1"/>
</dbReference>
<dbReference type="GO" id="GO:0008233">
    <property type="term" value="F:peptidase activity"/>
    <property type="evidence" value="ECO:0007669"/>
    <property type="project" value="UniProtKB-KW"/>
</dbReference>
<evidence type="ECO:0000256" key="5">
    <source>
        <dbReference type="SAM" id="Phobius"/>
    </source>
</evidence>
<dbReference type="EMBL" id="FNHQ01000006">
    <property type="protein sequence ID" value="SDM42184.1"/>
    <property type="molecule type" value="Genomic_DNA"/>
</dbReference>
<gene>
    <name evidence="9" type="ORF">SAMN05660299_00858</name>
</gene>
<evidence type="ECO:0000256" key="4">
    <source>
        <dbReference type="ARBA" id="ARBA00023136"/>
    </source>
</evidence>
<dbReference type="InterPro" id="IPR029045">
    <property type="entry name" value="ClpP/crotonase-like_dom_sf"/>
</dbReference>
<dbReference type="AlphaFoldDB" id="A0A1G9T357"/>
<dbReference type="PANTHER" id="PTHR33507:SF3">
    <property type="entry name" value="INNER MEMBRANE PROTEIN YBBJ"/>
    <property type="match status" value="1"/>
</dbReference>
<dbReference type="GO" id="GO:0006508">
    <property type="term" value="P:proteolysis"/>
    <property type="evidence" value="ECO:0007669"/>
    <property type="project" value="UniProtKB-KW"/>
</dbReference>
<evidence type="ECO:0000259" key="8">
    <source>
        <dbReference type="Pfam" id="PF25145"/>
    </source>
</evidence>
<dbReference type="InterPro" id="IPR056738">
    <property type="entry name" value="NfeD1b_N"/>
</dbReference>
<dbReference type="SUPFAM" id="SSF52096">
    <property type="entry name" value="ClpP/crotonase"/>
    <property type="match status" value="1"/>
</dbReference>
<keyword evidence="10" id="KW-1185">Reference proteome</keyword>
<dbReference type="OrthoDB" id="9806253at2"/>
<evidence type="ECO:0000259" key="6">
    <source>
        <dbReference type="Pfam" id="PF01957"/>
    </source>
</evidence>
<dbReference type="STRING" id="349095.SAMN05660299_00858"/>
<dbReference type="InterPro" id="IPR052165">
    <property type="entry name" value="Membrane_assoc_protease"/>
</dbReference>
<dbReference type="Gene3D" id="2.40.50.140">
    <property type="entry name" value="Nucleic acid-binding proteins"/>
    <property type="match status" value="1"/>
</dbReference>
<evidence type="ECO:0000259" key="7">
    <source>
        <dbReference type="Pfam" id="PF24961"/>
    </source>
</evidence>
<feature type="domain" description="NfeD integral membrane" evidence="7">
    <location>
        <begin position="231"/>
        <end position="343"/>
    </location>
</feature>
<dbReference type="InterPro" id="IPR056739">
    <property type="entry name" value="NfeD_membrane"/>
</dbReference>
<feature type="transmembrane region" description="Helical" evidence="5">
    <location>
        <begin position="254"/>
        <end position="270"/>
    </location>
</feature>
<dbReference type="PANTHER" id="PTHR33507">
    <property type="entry name" value="INNER MEMBRANE PROTEIN YBBJ"/>
    <property type="match status" value="1"/>
</dbReference>
<name>A0A1G9T357_9FIRM</name>
<reference evidence="9 10" key="1">
    <citation type="submission" date="2016-10" db="EMBL/GenBank/DDBJ databases">
        <authorList>
            <person name="de Groot N.N."/>
        </authorList>
    </citation>
    <scope>NUCLEOTIDE SEQUENCE [LARGE SCALE GENOMIC DNA]</scope>
    <source>
        <strain evidence="9 10">DSM 16981</strain>
    </source>
</reference>
<feature type="transmembrane region" description="Helical" evidence="5">
    <location>
        <begin position="325"/>
        <end position="343"/>
    </location>
</feature>
<accession>A0A1G9T357</accession>
<feature type="transmembrane region" description="Helical" evidence="5">
    <location>
        <begin position="276"/>
        <end position="293"/>
    </location>
</feature>
<dbReference type="Proteomes" id="UP000199309">
    <property type="component" value="Unassembled WGS sequence"/>
</dbReference>
<dbReference type="GO" id="GO:0005886">
    <property type="term" value="C:plasma membrane"/>
    <property type="evidence" value="ECO:0007669"/>
    <property type="project" value="TreeGrafter"/>
</dbReference>
<protein>
    <submittedName>
        <fullName evidence="9">Membrane-bound serine protease (ClpP class)</fullName>
    </submittedName>
</protein>
<keyword evidence="4 5" id="KW-0472">Membrane</keyword>
<evidence type="ECO:0000256" key="1">
    <source>
        <dbReference type="ARBA" id="ARBA00004141"/>
    </source>
</evidence>
<keyword evidence="9" id="KW-0378">Hydrolase</keyword>
<feature type="domain" description="NfeD-like C-terminal" evidence="6">
    <location>
        <begin position="376"/>
        <end position="430"/>
    </location>
</feature>
<keyword evidence="2 5" id="KW-0812">Transmembrane</keyword>
<evidence type="ECO:0000313" key="9">
    <source>
        <dbReference type="EMBL" id="SDM42184.1"/>
    </source>
</evidence>
<dbReference type="CDD" id="cd07021">
    <property type="entry name" value="Clp_protease_NfeD_like"/>
    <property type="match status" value="1"/>
</dbReference>
<dbReference type="Pfam" id="PF24961">
    <property type="entry name" value="NfeD_membrane"/>
    <property type="match status" value="1"/>
</dbReference>
<organism evidence="9 10">
    <name type="scientific">Megasphaera paucivorans</name>
    <dbReference type="NCBI Taxonomy" id="349095"/>
    <lineage>
        <taxon>Bacteria</taxon>
        <taxon>Bacillati</taxon>
        <taxon>Bacillota</taxon>
        <taxon>Negativicutes</taxon>
        <taxon>Veillonellales</taxon>
        <taxon>Veillonellaceae</taxon>
        <taxon>Megasphaera</taxon>
    </lineage>
</organism>
<feature type="domain" description="NfeD1b N-terminal" evidence="8">
    <location>
        <begin position="33"/>
        <end position="213"/>
    </location>
</feature>
<sequence>MGILSRLHVIVLCLLAAVCFIVVQPVSAGSQDIRVIAIEGEINAGQVALVRRGLTDAQEQGDHAVIVQINTLGGRVDSALKIRDMLQNTTIPTIAYVDTRAWSAGALIAISCRHIVMAPGSSIGAAEPIPDTEKNIAALKSEFAATASHMGHNPRLVESMVDKTKGYPDYAEAGQILALSEAQAKQLNLSEATVSSIEGVQHQFSLDNMNVVYVERNWKDTIAGFLQNDYVRTLFVGLILAAVLAEIKMAGMGVGIVTAIVLGVLLMYSGDDTIDNDLKVIGAFIASLVLIAMELATPGVGIFGIVGIVLLFGSLFYMLGAGLSAAYIIAGGIIIAAILFYFVGRRLPKSRLIAKLALTTRSTKDKGYTSQADKSAYLDKRGQTITILRPSGTVRIGTERVDAVSDGGFINRGVEVRVIKVEGTRIVVEPVKHNK</sequence>
<dbReference type="InterPro" id="IPR002810">
    <property type="entry name" value="NfeD-like_C"/>
</dbReference>
<dbReference type="RefSeq" id="WP_091648450.1">
    <property type="nucleotide sequence ID" value="NZ_FNHQ01000006.1"/>
</dbReference>
<keyword evidence="3 5" id="KW-1133">Transmembrane helix</keyword>
<keyword evidence="9" id="KW-0645">Protease</keyword>
<dbReference type="Pfam" id="PF01957">
    <property type="entry name" value="NfeD"/>
    <property type="match status" value="1"/>
</dbReference>